<dbReference type="InterPro" id="IPR001753">
    <property type="entry name" value="Enoyl-CoA_hydra/iso"/>
</dbReference>
<gene>
    <name evidence="1" type="ORF">RVF87_01680</name>
</gene>
<reference evidence="1 2" key="1">
    <citation type="journal article" date="2023" name="Virus Evol.">
        <title>Computational host range prediction-The good, the bad, and the ugly.</title>
        <authorList>
            <person name="Howell A.A."/>
            <person name="Versoza C.J."/>
            <person name="Pfeifer S.P."/>
        </authorList>
    </citation>
    <scope>NUCLEOTIDE SEQUENCE [LARGE SCALE GENOMIC DNA]</scope>
    <source>
        <strain evidence="1 2">1610/1b</strain>
    </source>
</reference>
<dbReference type="PANTHER" id="PTHR11941:SF75">
    <property type="entry name" value="ENOYL-COA HYDRATASE_ISOMERASE FAMILY PROTEIN"/>
    <property type="match status" value="1"/>
</dbReference>
<protein>
    <submittedName>
        <fullName evidence="1">Enoyl-CoA hydratase-related protein</fullName>
    </submittedName>
</protein>
<name>A0ABZ2U2J9_9ACTN</name>
<sequence>MVAISRDGSIWTLDLGADENRFSPDWLGAVESALDELEASTEPAVLITTGDGKFYSNGLDLEWLGAHPEQHQAYVDRVQALFARVLTLPVPTVAAVNGHAFGAGAMLAMAHDYRVMRADRGFFCFPEVDINIPFTPGMSALITAKLAPRAAQQSMTSGRRYSGVDAETIGIVDASAPLDRLLETATEFVRDLAGKDRTTLGTIKSRLFGDAVDALTGDSTGGTK</sequence>
<dbReference type="CDD" id="cd06558">
    <property type="entry name" value="crotonase-like"/>
    <property type="match status" value="1"/>
</dbReference>
<dbReference type="Proteomes" id="UP001479933">
    <property type="component" value="Chromosome"/>
</dbReference>
<accession>A0ABZ2U2J9</accession>
<keyword evidence="2" id="KW-1185">Reference proteome</keyword>
<dbReference type="EMBL" id="CP136137">
    <property type="protein sequence ID" value="WYY07825.1"/>
    <property type="molecule type" value="Genomic_DNA"/>
</dbReference>
<evidence type="ECO:0000313" key="2">
    <source>
        <dbReference type="Proteomes" id="UP001479933"/>
    </source>
</evidence>
<dbReference type="RefSeq" id="WP_066166377.1">
    <property type="nucleotide sequence ID" value="NZ_CP136137.1"/>
</dbReference>
<dbReference type="Gene3D" id="3.90.226.10">
    <property type="entry name" value="2-enoyl-CoA Hydratase, Chain A, domain 1"/>
    <property type="match status" value="1"/>
</dbReference>
<evidence type="ECO:0000313" key="1">
    <source>
        <dbReference type="EMBL" id="WYY07825.1"/>
    </source>
</evidence>
<dbReference type="InterPro" id="IPR029045">
    <property type="entry name" value="ClpP/crotonase-like_dom_sf"/>
</dbReference>
<dbReference type="SUPFAM" id="SSF52096">
    <property type="entry name" value="ClpP/crotonase"/>
    <property type="match status" value="1"/>
</dbReference>
<organism evidence="1 2">
    <name type="scientific">Gordonia hydrophobica</name>
    <dbReference type="NCBI Taxonomy" id="40516"/>
    <lineage>
        <taxon>Bacteria</taxon>
        <taxon>Bacillati</taxon>
        <taxon>Actinomycetota</taxon>
        <taxon>Actinomycetes</taxon>
        <taxon>Mycobacteriales</taxon>
        <taxon>Gordoniaceae</taxon>
        <taxon>Gordonia</taxon>
    </lineage>
</organism>
<dbReference type="Pfam" id="PF00378">
    <property type="entry name" value="ECH_1"/>
    <property type="match status" value="1"/>
</dbReference>
<dbReference type="PANTHER" id="PTHR11941">
    <property type="entry name" value="ENOYL-COA HYDRATASE-RELATED"/>
    <property type="match status" value="1"/>
</dbReference>
<proteinExistence type="predicted"/>